<dbReference type="GeneID" id="55607506"/>
<dbReference type="EMBL" id="MG784342">
    <property type="protein sequence ID" value="AUR81251.1"/>
    <property type="molecule type" value="Genomic_DNA"/>
</dbReference>
<dbReference type="Proteomes" id="UP000241941">
    <property type="component" value="Segment"/>
</dbReference>
<reference evidence="1 2" key="2">
    <citation type="journal article" date="2019" name="Microbiol. Resour. Announc.">
        <title>Complete Genome Sequences of Bacillus Bacteriophages Wes44 and Carmen17.</title>
        <authorList>
            <person name="Alder H."/>
            <person name="Himelright M."/>
            <person name="Eisemann E."/>
            <person name="Temple L."/>
        </authorList>
    </citation>
    <scope>NUCLEOTIDE SEQUENCE [LARGE SCALE GENOMIC DNA]</scope>
</reference>
<evidence type="ECO:0000313" key="2">
    <source>
        <dbReference type="Proteomes" id="UP000241941"/>
    </source>
</evidence>
<dbReference type="RefSeq" id="YP_009837324.1">
    <property type="nucleotide sequence ID" value="NC_048698.1"/>
</dbReference>
<evidence type="ECO:0000313" key="1">
    <source>
        <dbReference type="EMBL" id="AUR81251.1"/>
    </source>
</evidence>
<protein>
    <submittedName>
        <fullName evidence="1">Uncharacterized protein</fullName>
    </submittedName>
</protein>
<reference evidence="1 2" key="1">
    <citation type="submission" date="2018-01" db="EMBL/GenBank/DDBJ databases">
        <title>Complete Genome of Bacillus phages Carmen17.</title>
        <authorList>
            <person name="Himelright M.J."/>
            <person name="Eisemann E.C."/>
            <person name="Alder H.M."/>
            <person name="Clem A.M."/>
            <person name="Temple L."/>
        </authorList>
    </citation>
    <scope>NUCLEOTIDE SEQUENCE [LARGE SCALE GENOMIC DNA]</scope>
</reference>
<proteinExistence type="predicted"/>
<sequence length="66" mass="7490">MKLNKALQAIQEKLGKMEVGDKAIVMFKDAGVIVEMDTNEKGEKDLKVNIDMDKPTLIELDESFYE</sequence>
<keyword evidence="2" id="KW-1185">Reference proteome</keyword>
<accession>A0A2I7QIM1</accession>
<name>A0A2I7QIM1_9CAUD</name>
<dbReference type="KEGG" id="vg:55607506"/>
<organism evidence="1 2">
    <name type="scientific">Bacillus phage Carmen17</name>
    <dbReference type="NCBI Taxonomy" id="2072797"/>
    <lineage>
        <taxon>Viruses</taxon>
        <taxon>Duplodnaviria</taxon>
        <taxon>Heunggongvirae</taxon>
        <taxon>Uroviricota</taxon>
        <taxon>Caudoviricetes</taxon>
        <taxon>Gutmannvirinae</taxon>
        <taxon>Carmenvirus</taxon>
        <taxon>Carmenvirus carmen17</taxon>
    </lineage>
</organism>